<dbReference type="GO" id="GO:0016887">
    <property type="term" value="F:ATP hydrolysis activity"/>
    <property type="evidence" value="ECO:0007669"/>
    <property type="project" value="InterPro"/>
</dbReference>
<dbReference type="InterPro" id="IPR003439">
    <property type="entry name" value="ABC_transporter-like_ATP-bd"/>
</dbReference>
<dbReference type="Proteomes" id="UP000784435">
    <property type="component" value="Unassembled WGS sequence"/>
</dbReference>
<dbReference type="GO" id="GO:0005524">
    <property type="term" value="F:ATP binding"/>
    <property type="evidence" value="ECO:0007669"/>
    <property type="project" value="UniProtKB-KW"/>
</dbReference>
<dbReference type="PANTHER" id="PTHR42734">
    <property type="entry name" value="METAL TRANSPORT SYSTEM ATP-BINDING PROTEIN TM_0124-RELATED"/>
    <property type="match status" value="1"/>
</dbReference>
<gene>
    <name evidence="3" type="ORF">K8V08_13395</name>
</gene>
<feature type="non-terminal residue" evidence="3">
    <location>
        <position position="1"/>
    </location>
</feature>
<sequence>LRKADRARIDDLIDAVGAREYADSPVGLLSGGEQQRLRVAQALIGQPRILLCDEPLLSLDLHHQRRVAALIDQMRRTRDTAVVFVTHEINPILPYVDRVLYLAGGHHLIGPPREVMTTQSLSRLFGAHIEVVEVGGRLVIVGGEDHPHHHPHEDDVDADRLDAYLPDGRSA</sequence>
<name>A0A921MFS1_9MICO</name>
<comment type="caution">
    <text evidence="3">The sequence shown here is derived from an EMBL/GenBank/DDBJ whole genome shotgun (WGS) entry which is preliminary data.</text>
</comment>
<dbReference type="Pfam" id="PF00005">
    <property type="entry name" value="ABC_tran"/>
    <property type="match status" value="1"/>
</dbReference>
<evidence type="ECO:0000313" key="4">
    <source>
        <dbReference type="Proteomes" id="UP000784435"/>
    </source>
</evidence>
<evidence type="ECO:0000313" key="3">
    <source>
        <dbReference type="EMBL" id="HJG81394.1"/>
    </source>
</evidence>
<evidence type="ECO:0000259" key="2">
    <source>
        <dbReference type="Pfam" id="PF00005"/>
    </source>
</evidence>
<dbReference type="InterPro" id="IPR050153">
    <property type="entry name" value="Metal_Ion_Import_ABC"/>
</dbReference>
<reference evidence="3" key="1">
    <citation type="journal article" date="2021" name="PeerJ">
        <title>Extensive microbial diversity within the chicken gut microbiome revealed by metagenomics and culture.</title>
        <authorList>
            <person name="Gilroy R."/>
            <person name="Ravi A."/>
            <person name="Getino M."/>
            <person name="Pursley I."/>
            <person name="Horton D.L."/>
            <person name="Alikhan N.F."/>
            <person name="Baker D."/>
            <person name="Gharbi K."/>
            <person name="Hall N."/>
            <person name="Watson M."/>
            <person name="Adriaenssens E.M."/>
            <person name="Foster-Nyarko E."/>
            <person name="Jarju S."/>
            <person name="Secka A."/>
            <person name="Antonio M."/>
            <person name="Oren A."/>
            <person name="Chaudhuri R.R."/>
            <person name="La Ragione R."/>
            <person name="Hildebrand F."/>
            <person name="Pallen M.J."/>
        </authorList>
    </citation>
    <scope>NUCLEOTIDE SEQUENCE</scope>
    <source>
        <strain evidence="3">ChiGjej5B5-7349</strain>
    </source>
</reference>
<proteinExistence type="predicted"/>
<dbReference type="EMBL" id="DYUK01000309">
    <property type="protein sequence ID" value="HJG81394.1"/>
    <property type="molecule type" value="Genomic_DNA"/>
</dbReference>
<feature type="domain" description="ABC transporter" evidence="2">
    <location>
        <begin position="5"/>
        <end position="56"/>
    </location>
</feature>
<dbReference type="AlphaFoldDB" id="A0A921MFS1"/>
<accession>A0A921MFS1</accession>
<keyword evidence="3" id="KW-0067">ATP-binding</keyword>
<dbReference type="Gene3D" id="3.40.50.300">
    <property type="entry name" value="P-loop containing nucleotide triphosphate hydrolases"/>
    <property type="match status" value="1"/>
</dbReference>
<keyword evidence="1" id="KW-0813">Transport</keyword>
<dbReference type="InterPro" id="IPR027417">
    <property type="entry name" value="P-loop_NTPase"/>
</dbReference>
<protein>
    <submittedName>
        <fullName evidence="3">ATP-binding cassette domain-containing protein</fullName>
    </submittedName>
</protein>
<organism evidence="3 4">
    <name type="scientific">Brevibacterium senegalense</name>
    <dbReference type="NCBI Taxonomy" id="1033736"/>
    <lineage>
        <taxon>Bacteria</taxon>
        <taxon>Bacillati</taxon>
        <taxon>Actinomycetota</taxon>
        <taxon>Actinomycetes</taxon>
        <taxon>Micrococcales</taxon>
        <taxon>Brevibacteriaceae</taxon>
        <taxon>Brevibacterium</taxon>
    </lineage>
</organism>
<dbReference type="SUPFAM" id="SSF52540">
    <property type="entry name" value="P-loop containing nucleoside triphosphate hydrolases"/>
    <property type="match status" value="1"/>
</dbReference>
<reference evidence="3" key="2">
    <citation type="submission" date="2021-09" db="EMBL/GenBank/DDBJ databases">
        <authorList>
            <person name="Gilroy R."/>
        </authorList>
    </citation>
    <scope>NUCLEOTIDE SEQUENCE</scope>
    <source>
        <strain evidence="3">ChiGjej5B5-7349</strain>
    </source>
</reference>
<evidence type="ECO:0000256" key="1">
    <source>
        <dbReference type="ARBA" id="ARBA00022448"/>
    </source>
</evidence>
<keyword evidence="3" id="KW-0547">Nucleotide-binding</keyword>